<dbReference type="GO" id="GO:0005886">
    <property type="term" value="C:plasma membrane"/>
    <property type="evidence" value="ECO:0007669"/>
    <property type="project" value="TreeGrafter"/>
</dbReference>
<dbReference type="GO" id="GO:0034755">
    <property type="term" value="P:iron ion transmembrane transport"/>
    <property type="evidence" value="ECO:0007669"/>
    <property type="project" value="TreeGrafter"/>
</dbReference>
<evidence type="ECO:0000313" key="7">
    <source>
        <dbReference type="EMBL" id="MCI0182855.1"/>
    </source>
</evidence>
<evidence type="ECO:0000256" key="2">
    <source>
        <dbReference type="ARBA" id="ARBA00022448"/>
    </source>
</evidence>
<keyword evidence="2" id="KW-0813">Transport</keyword>
<name>A0A9X1V8P4_9BACL</name>
<reference evidence="7" key="1">
    <citation type="submission" date="2022-03" db="EMBL/GenBank/DDBJ databases">
        <title>Draft Genome Sequence of Firmicute Strain S0AB, a Heterotrophic Iron/Sulfur-Oxidizing Extreme Acidophile.</title>
        <authorList>
            <person name="Vergara E."/>
            <person name="Pakostova E."/>
            <person name="Johnson D.B."/>
            <person name="Holmes D.S."/>
        </authorList>
    </citation>
    <scope>NUCLEOTIDE SEQUENCE</scope>
    <source>
        <strain evidence="7">S0AB</strain>
    </source>
</reference>
<dbReference type="InterPro" id="IPR001046">
    <property type="entry name" value="NRAMP_fam"/>
</dbReference>
<feature type="transmembrane region" description="Helical" evidence="6">
    <location>
        <begin position="138"/>
        <end position="158"/>
    </location>
</feature>
<accession>A0A9X1V8P4</accession>
<feature type="transmembrane region" description="Helical" evidence="6">
    <location>
        <begin position="252"/>
        <end position="277"/>
    </location>
</feature>
<evidence type="ECO:0000256" key="3">
    <source>
        <dbReference type="ARBA" id="ARBA00022692"/>
    </source>
</evidence>
<evidence type="ECO:0000256" key="6">
    <source>
        <dbReference type="SAM" id="Phobius"/>
    </source>
</evidence>
<dbReference type="AlphaFoldDB" id="A0A9X1V8P4"/>
<feature type="transmembrane region" description="Helical" evidence="6">
    <location>
        <begin position="108"/>
        <end position="132"/>
    </location>
</feature>
<dbReference type="EMBL" id="JALBUF010000002">
    <property type="protein sequence ID" value="MCI0182855.1"/>
    <property type="molecule type" value="Genomic_DNA"/>
</dbReference>
<feature type="transmembrane region" description="Helical" evidence="6">
    <location>
        <begin position="349"/>
        <end position="367"/>
    </location>
</feature>
<comment type="caution">
    <text evidence="7">The sequence shown here is derived from an EMBL/GenBank/DDBJ whole genome shotgun (WGS) entry which is preliminary data.</text>
</comment>
<evidence type="ECO:0000256" key="5">
    <source>
        <dbReference type="ARBA" id="ARBA00023136"/>
    </source>
</evidence>
<gene>
    <name evidence="7" type="primary">mntH_2</name>
    <name evidence="7" type="ORF">MM817_01124</name>
</gene>
<feature type="transmembrane region" description="Helical" evidence="6">
    <location>
        <begin position="410"/>
        <end position="436"/>
    </location>
</feature>
<protein>
    <submittedName>
        <fullName evidence="7">Divalent metal cation transporter MntH</fullName>
    </submittedName>
</protein>
<keyword evidence="3 6" id="KW-0812">Transmembrane</keyword>
<feature type="transmembrane region" description="Helical" evidence="6">
    <location>
        <begin position="28"/>
        <end position="45"/>
    </location>
</feature>
<feature type="transmembrane region" description="Helical" evidence="6">
    <location>
        <begin position="170"/>
        <end position="189"/>
    </location>
</feature>
<keyword evidence="4 6" id="KW-1133">Transmembrane helix</keyword>
<dbReference type="PANTHER" id="PTHR11706:SF33">
    <property type="entry name" value="NATURAL RESISTANCE-ASSOCIATED MACROPHAGE PROTEIN 2"/>
    <property type="match status" value="1"/>
</dbReference>
<feature type="transmembrane region" description="Helical" evidence="6">
    <location>
        <begin position="65"/>
        <end position="87"/>
    </location>
</feature>
<sequence>MSMQAPSREDAARALDRIKVGRARQGRSRLRLLWLLVGPGILVMLGENDGPSMLSYSATGSQFGIGFFLPFVVFTFMLAFVAQEITVRLGAVSKAGHAELIYRRFGRFWGNFAMIDLLFTNVLTLITEFVAVVAGASYFGISKYIAVSVALLVVVVALSSRRYWSWERITMGLALLNLIFIPVAIMSHPDWSAVGGSFLDWSPLPSGGLNSSTVIILLSDIGATITPWMLFFQQGAVSDKGLAVRDIKLGRIDTGIGALLAALAAVACIIATAPLYIHHMNAGQYGAAQFAQALVPYIGHVAATLFAIGILEAGLVAIVAISTSSAYAFGEVTQKAHSLNRPFREAKGFYSILFLVAALSGAIVLIPGFPLEFVVIIVNVLAVLTMPPAIGFLLLLVNDKEIMGEHRSGWFLNILGVGVGVFVSLAGILYAITVIFPNLQL</sequence>
<dbReference type="PANTHER" id="PTHR11706">
    <property type="entry name" value="SOLUTE CARRIER PROTEIN FAMILY 11 MEMBER"/>
    <property type="match status" value="1"/>
</dbReference>
<feature type="transmembrane region" description="Helical" evidence="6">
    <location>
        <begin position="209"/>
        <end position="231"/>
    </location>
</feature>
<dbReference type="GO" id="GO:0015086">
    <property type="term" value="F:cadmium ion transmembrane transporter activity"/>
    <property type="evidence" value="ECO:0007669"/>
    <property type="project" value="TreeGrafter"/>
</dbReference>
<feature type="transmembrane region" description="Helical" evidence="6">
    <location>
        <begin position="373"/>
        <end position="398"/>
    </location>
</feature>
<evidence type="ECO:0000313" key="8">
    <source>
        <dbReference type="Proteomes" id="UP001139263"/>
    </source>
</evidence>
<organism evidence="7 8">
    <name type="scientific">Sulfoacidibacillus ferrooxidans</name>
    <dbReference type="NCBI Taxonomy" id="2005001"/>
    <lineage>
        <taxon>Bacteria</taxon>
        <taxon>Bacillati</taxon>
        <taxon>Bacillota</taxon>
        <taxon>Bacilli</taxon>
        <taxon>Bacillales</taxon>
        <taxon>Alicyclobacillaceae</taxon>
        <taxon>Sulfoacidibacillus</taxon>
    </lineage>
</organism>
<keyword evidence="5 6" id="KW-0472">Membrane</keyword>
<dbReference type="RefSeq" id="WP_241712458.1">
    <property type="nucleotide sequence ID" value="NZ_JALBUF010000002.1"/>
</dbReference>
<evidence type="ECO:0000256" key="4">
    <source>
        <dbReference type="ARBA" id="ARBA00022989"/>
    </source>
</evidence>
<comment type="subcellular location">
    <subcellularLocation>
        <location evidence="1">Membrane</location>
        <topology evidence="1">Multi-pass membrane protein</topology>
    </subcellularLocation>
</comment>
<feature type="transmembrane region" description="Helical" evidence="6">
    <location>
        <begin position="297"/>
        <end position="329"/>
    </location>
</feature>
<dbReference type="Proteomes" id="UP001139263">
    <property type="component" value="Unassembled WGS sequence"/>
</dbReference>
<dbReference type="Pfam" id="PF01566">
    <property type="entry name" value="Nramp"/>
    <property type="match status" value="1"/>
</dbReference>
<dbReference type="GO" id="GO:0005384">
    <property type="term" value="F:manganese ion transmembrane transporter activity"/>
    <property type="evidence" value="ECO:0007669"/>
    <property type="project" value="TreeGrafter"/>
</dbReference>
<proteinExistence type="predicted"/>
<keyword evidence="8" id="KW-1185">Reference proteome</keyword>
<evidence type="ECO:0000256" key="1">
    <source>
        <dbReference type="ARBA" id="ARBA00004141"/>
    </source>
</evidence>